<dbReference type="PANTHER" id="PTHR47765:SF2">
    <property type="entry name" value="EXONUCLEASE MUT-7 HOMOLOG"/>
    <property type="match status" value="1"/>
</dbReference>
<dbReference type="GO" id="GO:0003676">
    <property type="term" value="F:nucleic acid binding"/>
    <property type="evidence" value="ECO:0007669"/>
    <property type="project" value="InterPro"/>
</dbReference>
<dbReference type="Gene3D" id="3.30.420.10">
    <property type="entry name" value="Ribonuclease H-like superfamily/Ribonuclease H"/>
    <property type="match status" value="1"/>
</dbReference>
<dbReference type="Proteomes" id="UP001142055">
    <property type="component" value="Chromosome 1"/>
</dbReference>
<dbReference type="AlphaFoldDB" id="A0A9Q0RRP1"/>
<dbReference type="Pfam" id="PF01612">
    <property type="entry name" value="DNA_pol_A_exo1"/>
    <property type="match status" value="1"/>
</dbReference>
<dbReference type="InterPro" id="IPR012337">
    <property type="entry name" value="RNaseH-like_sf"/>
</dbReference>
<dbReference type="GO" id="GO:0006139">
    <property type="term" value="P:nucleobase-containing compound metabolic process"/>
    <property type="evidence" value="ECO:0007669"/>
    <property type="project" value="InterPro"/>
</dbReference>
<organism evidence="3 4">
    <name type="scientific">Blomia tropicalis</name>
    <name type="common">Mite</name>
    <dbReference type="NCBI Taxonomy" id="40697"/>
    <lineage>
        <taxon>Eukaryota</taxon>
        <taxon>Metazoa</taxon>
        <taxon>Ecdysozoa</taxon>
        <taxon>Arthropoda</taxon>
        <taxon>Chelicerata</taxon>
        <taxon>Arachnida</taxon>
        <taxon>Acari</taxon>
        <taxon>Acariformes</taxon>
        <taxon>Sarcoptiformes</taxon>
        <taxon>Astigmata</taxon>
        <taxon>Glycyphagoidea</taxon>
        <taxon>Echimyopodidae</taxon>
        <taxon>Blomia</taxon>
    </lineage>
</organism>
<evidence type="ECO:0000313" key="4">
    <source>
        <dbReference type="Proteomes" id="UP001142055"/>
    </source>
</evidence>
<dbReference type="InterPro" id="IPR036397">
    <property type="entry name" value="RNaseH_sf"/>
</dbReference>
<evidence type="ECO:0000259" key="2">
    <source>
        <dbReference type="Pfam" id="PF01927"/>
    </source>
</evidence>
<keyword evidence="4" id="KW-1185">Reference proteome</keyword>
<evidence type="ECO:0000259" key="1">
    <source>
        <dbReference type="Pfam" id="PF01612"/>
    </source>
</evidence>
<dbReference type="InterPro" id="IPR002782">
    <property type="entry name" value="Mut7-C_RNAse_dom"/>
</dbReference>
<dbReference type="EMBL" id="JAPWDV010000001">
    <property type="protein sequence ID" value="KAJ6223301.1"/>
    <property type="molecule type" value="Genomic_DNA"/>
</dbReference>
<dbReference type="SUPFAM" id="SSF53098">
    <property type="entry name" value="Ribonuclease H-like"/>
    <property type="match status" value="1"/>
</dbReference>
<dbReference type="InterPro" id="IPR052408">
    <property type="entry name" value="Exonuclease_MUT-7-like"/>
</dbReference>
<dbReference type="GO" id="GO:0008408">
    <property type="term" value="F:3'-5' exonuclease activity"/>
    <property type="evidence" value="ECO:0007669"/>
    <property type="project" value="InterPro"/>
</dbReference>
<dbReference type="InterPro" id="IPR002562">
    <property type="entry name" value="3'-5'_exonuclease_dom"/>
</dbReference>
<name>A0A9Q0RRP1_BLOTA</name>
<sequence length="854" mass="100400">MTIENLELLNQLITLVFNKTLNDNIEDEEKLVVELIDKLTFTKNDVFELFKASYNHLLERVNGCINSSKQMKLCFHERDENKHICPIKTLILFWKIYFKRHPGLEAKINLNSLFDFILTLNCVSQIPTLFDLFSSNEQLESIVKLTRHLIEMKQYIHATIIIVKFNIQCHFDSNHILTELLFEDNKLDVEFYLRLISIRFDQTTLPALISIQSISQIDELEDEKRCHFILINFMKHLDLLFQNGLSNVEQYPLLQRITGLQRKHFIRKVNRFILDLFKTAAFDVVEDDLLYQICPNITKNFYGKQLSGLLFKLRDDSFCTSVNVIKEQIEPLERLLVGSEFFPQTHEQILNFWIKRNDFNSAANYAQIYNLNTNLTTYNQLNQNSNSHLINEPKLHFNQKILLVETEKQFNECLNDIKNCKLISIDSEWFTNQFQLRTNIVTVSLIQIATEKTCYLIDCELLKPLHSYLERLIQDIVNCPDIRKLGYNIAHDYHMIWISYEHHFKQVANLNLKPIEPLQPKNSIDLRDLFAQLSSTNGELFNYSRLQIGSNFSGLANLTYSLLEVGIDKTEQLSNWSRRPLRQSQITYAAIDAICLLQCYHELKRLFVGQRSLNDFIEKEFDQSTTARNEKSRKQIGTNYIADSEIREPMDISKFRCIVDDMLFGIIRYLRICNADTLMADSSNRERSVRLALKENRVFITSGQVYDRYRKHFDRPTDCIKLCNSMNALEQFKHLVEKCNLIIRLEDLFVRCSLCNTTPFIIVSGKQFKTYYEQYLLFESDPNSSIQSKMFEAQDIENGTRFPINFQQFGRMKFIHKMPSSERFYICSQCGHIYWDGCHSPNFINSIKSLLVQN</sequence>
<evidence type="ECO:0008006" key="5">
    <source>
        <dbReference type="Google" id="ProtNLM"/>
    </source>
</evidence>
<comment type="caution">
    <text evidence="3">The sequence shown here is derived from an EMBL/GenBank/DDBJ whole genome shotgun (WGS) entry which is preliminary data.</text>
</comment>
<reference evidence="3" key="1">
    <citation type="submission" date="2022-12" db="EMBL/GenBank/DDBJ databases">
        <title>Genome assemblies of Blomia tropicalis.</title>
        <authorList>
            <person name="Cui Y."/>
        </authorList>
    </citation>
    <scope>NUCLEOTIDE SEQUENCE</scope>
    <source>
        <tissue evidence="3">Adult mites</tissue>
    </source>
</reference>
<gene>
    <name evidence="3" type="ORF">RDWZM_001846</name>
</gene>
<protein>
    <recommendedName>
        <fullName evidence="5">Exonuclease mut-7-like protein</fullName>
    </recommendedName>
</protein>
<feature type="domain" description="3'-5' exonuclease" evidence="1">
    <location>
        <begin position="404"/>
        <end position="605"/>
    </location>
</feature>
<proteinExistence type="predicted"/>
<dbReference type="PANTHER" id="PTHR47765">
    <property type="entry name" value="3'-5' EXONUCLEASE DOMAIN-CONTAINING PROTEIN"/>
    <property type="match status" value="1"/>
</dbReference>
<dbReference type="Pfam" id="PF01927">
    <property type="entry name" value="Mut7-C"/>
    <property type="match status" value="1"/>
</dbReference>
<evidence type="ECO:0000313" key="3">
    <source>
        <dbReference type="EMBL" id="KAJ6223301.1"/>
    </source>
</evidence>
<accession>A0A9Q0RRP1</accession>
<feature type="domain" description="Mut7-C RNAse" evidence="2">
    <location>
        <begin position="656"/>
        <end position="759"/>
    </location>
</feature>